<dbReference type="InterPro" id="IPR036515">
    <property type="entry name" value="Transposase_17_sf"/>
</dbReference>
<dbReference type="GO" id="GO:0004803">
    <property type="term" value="F:transposase activity"/>
    <property type="evidence" value="ECO:0007669"/>
    <property type="project" value="InterPro"/>
</dbReference>
<organism evidence="2 3">
    <name type="scientific">Marinithermofilum abyssi</name>
    <dbReference type="NCBI Taxonomy" id="1571185"/>
    <lineage>
        <taxon>Bacteria</taxon>
        <taxon>Bacillati</taxon>
        <taxon>Bacillota</taxon>
        <taxon>Bacilli</taxon>
        <taxon>Bacillales</taxon>
        <taxon>Thermoactinomycetaceae</taxon>
        <taxon>Marinithermofilum</taxon>
    </lineage>
</organism>
<evidence type="ECO:0000313" key="2">
    <source>
        <dbReference type="EMBL" id="GGE08549.1"/>
    </source>
</evidence>
<accession>A0A8J2VBN8</accession>
<dbReference type="Proteomes" id="UP000625210">
    <property type="component" value="Unassembled WGS sequence"/>
</dbReference>
<sequence>MGEKDYVHVFASAHPKLAPSYIVKMLKGISARKCFIKFPHLKQKLWGGHLWNSSFYIETIGSISEDTIRRYIENQQKGGD</sequence>
<dbReference type="AlphaFoldDB" id="A0A8J2VBN8"/>
<evidence type="ECO:0000313" key="3">
    <source>
        <dbReference type="Proteomes" id="UP000625210"/>
    </source>
</evidence>
<dbReference type="SMART" id="SM01321">
    <property type="entry name" value="Y1_Tnp"/>
    <property type="match status" value="1"/>
</dbReference>
<dbReference type="SUPFAM" id="SSF143422">
    <property type="entry name" value="Transposase IS200-like"/>
    <property type="match status" value="1"/>
</dbReference>
<dbReference type="InterPro" id="IPR002686">
    <property type="entry name" value="Transposase_17"/>
</dbReference>
<dbReference type="EMBL" id="BMHQ01000002">
    <property type="protein sequence ID" value="GGE08549.1"/>
    <property type="molecule type" value="Genomic_DNA"/>
</dbReference>
<dbReference type="NCBIfam" id="NF033573">
    <property type="entry name" value="transpos_IS200"/>
    <property type="match status" value="1"/>
</dbReference>
<feature type="domain" description="Transposase IS200-like" evidence="1">
    <location>
        <begin position="1"/>
        <end position="75"/>
    </location>
</feature>
<dbReference type="Gene3D" id="3.30.70.1290">
    <property type="entry name" value="Transposase IS200-like"/>
    <property type="match status" value="1"/>
</dbReference>
<evidence type="ECO:0000259" key="1">
    <source>
        <dbReference type="SMART" id="SM01321"/>
    </source>
</evidence>
<dbReference type="PANTHER" id="PTHR33360:SF2">
    <property type="entry name" value="TRANSPOSASE FOR INSERTION SEQUENCE ELEMENT IS200"/>
    <property type="match status" value="1"/>
</dbReference>
<proteinExistence type="predicted"/>
<protein>
    <recommendedName>
        <fullName evidence="1">Transposase IS200-like domain-containing protein</fullName>
    </recommendedName>
</protein>
<reference evidence="2" key="2">
    <citation type="submission" date="2020-09" db="EMBL/GenBank/DDBJ databases">
        <authorList>
            <person name="Sun Q."/>
            <person name="Zhou Y."/>
        </authorList>
    </citation>
    <scope>NUCLEOTIDE SEQUENCE</scope>
    <source>
        <strain evidence="2">CGMCC 1.15179</strain>
    </source>
</reference>
<comment type="caution">
    <text evidence="2">The sequence shown here is derived from an EMBL/GenBank/DDBJ whole genome shotgun (WGS) entry which is preliminary data.</text>
</comment>
<name>A0A8J2VBN8_9BACL</name>
<dbReference type="GO" id="GO:0003677">
    <property type="term" value="F:DNA binding"/>
    <property type="evidence" value="ECO:0007669"/>
    <property type="project" value="InterPro"/>
</dbReference>
<reference evidence="2" key="1">
    <citation type="journal article" date="2014" name="Int. J. Syst. Evol. Microbiol.">
        <title>Complete genome sequence of Corynebacterium casei LMG S-19264T (=DSM 44701T), isolated from a smear-ripened cheese.</title>
        <authorList>
            <consortium name="US DOE Joint Genome Institute (JGI-PGF)"/>
            <person name="Walter F."/>
            <person name="Albersmeier A."/>
            <person name="Kalinowski J."/>
            <person name="Ruckert C."/>
        </authorList>
    </citation>
    <scope>NUCLEOTIDE SEQUENCE</scope>
    <source>
        <strain evidence="2">CGMCC 1.15179</strain>
    </source>
</reference>
<dbReference type="PANTHER" id="PTHR33360">
    <property type="entry name" value="TRANSPOSASE FOR INSERTION SEQUENCE ELEMENT IS200"/>
    <property type="match status" value="1"/>
</dbReference>
<gene>
    <name evidence="2" type="ORF">GCM10011571_07310</name>
</gene>
<keyword evidence="3" id="KW-1185">Reference proteome</keyword>
<dbReference type="GO" id="GO:0006313">
    <property type="term" value="P:DNA transposition"/>
    <property type="evidence" value="ECO:0007669"/>
    <property type="project" value="InterPro"/>
</dbReference>
<dbReference type="Pfam" id="PF01797">
    <property type="entry name" value="Y1_Tnp"/>
    <property type="match status" value="1"/>
</dbReference>